<dbReference type="EMBL" id="DF968181">
    <property type="protein sequence ID" value="GAP41773.1"/>
    <property type="molecule type" value="Genomic_DNA"/>
</dbReference>
<evidence type="ECO:0000313" key="4">
    <source>
        <dbReference type="Proteomes" id="UP000053370"/>
    </source>
</evidence>
<organism evidence="3">
    <name type="scientific">Flexilinea flocculi</name>
    <dbReference type="NCBI Taxonomy" id="1678840"/>
    <lineage>
        <taxon>Bacteria</taxon>
        <taxon>Bacillati</taxon>
        <taxon>Chloroflexota</taxon>
        <taxon>Anaerolineae</taxon>
        <taxon>Anaerolineales</taxon>
        <taxon>Anaerolineaceae</taxon>
        <taxon>Flexilinea</taxon>
    </lineage>
</organism>
<feature type="signal peptide" evidence="2">
    <location>
        <begin position="1"/>
        <end position="25"/>
    </location>
</feature>
<feature type="region of interest" description="Disordered" evidence="1">
    <location>
        <begin position="45"/>
        <end position="115"/>
    </location>
</feature>
<dbReference type="STRING" id="1678840.ATC1_131769"/>
<sequence>MGKMISRRNVFKLVLAATGSITASAFLPEKWIKPIVRAGVIPAHAQTSVTLTATTPSATNIPTETPTEQPSGTPTETPTEQPSGTPTETPTGTPTETPTETLTGTPYIEPTPTGY</sequence>
<feature type="chain" id="PRO_5006633042" evidence="2">
    <location>
        <begin position="26"/>
        <end position="115"/>
    </location>
</feature>
<proteinExistence type="predicted"/>
<dbReference type="Proteomes" id="UP000053370">
    <property type="component" value="Unassembled WGS sequence"/>
</dbReference>
<feature type="compositionally biased region" description="Polar residues" evidence="1">
    <location>
        <begin position="45"/>
        <end position="61"/>
    </location>
</feature>
<keyword evidence="2" id="KW-0732">Signal</keyword>
<evidence type="ECO:0000313" key="3">
    <source>
        <dbReference type="EMBL" id="GAP41773.1"/>
    </source>
</evidence>
<feature type="compositionally biased region" description="Low complexity" evidence="1">
    <location>
        <begin position="62"/>
        <end position="106"/>
    </location>
</feature>
<dbReference type="AlphaFoldDB" id="A0A0S7BNL3"/>
<name>A0A0S7BNL3_9CHLR</name>
<protein>
    <submittedName>
        <fullName evidence="3">Uncharacterized protein</fullName>
    </submittedName>
</protein>
<gene>
    <name evidence="3" type="ORF">ATC1_131769</name>
</gene>
<accession>A0A0S7BNL3</accession>
<keyword evidence="4" id="KW-1185">Reference proteome</keyword>
<reference evidence="3" key="1">
    <citation type="journal article" date="2015" name="Genome Announc.">
        <title>Draft Genome Sequence of Anaerolineae Strain TC1, a Novel Isolate from a Methanogenic Wastewater Treatment System.</title>
        <authorList>
            <person name="Matsuura N."/>
            <person name="Tourlousse D.M."/>
            <person name="Sun L."/>
            <person name="Toyonaga M."/>
            <person name="Kuroda K."/>
            <person name="Ohashi A."/>
            <person name="Cruz R."/>
            <person name="Yamaguchi T."/>
            <person name="Sekiguchi Y."/>
        </authorList>
    </citation>
    <scope>NUCLEOTIDE SEQUENCE [LARGE SCALE GENOMIC DNA]</scope>
    <source>
        <strain evidence="3">TC1</strain>
    </source>
</reference>
<evidence type="ECO:0000256" key="1">
    <source>
        <dbReference type="SAM" id="MobiDB-lite"/>
    </source>
</evidence>
<evidence type="ECO:0000256" key="2">
    <source>
        <dbReference type="SAM" id="SignalP"/>
    </source>
</evidence>
<dbReference type="RefSeq" id="WP_062283697.1">
    <property type="nucleotide sequence ID" value="NZ_DF968181.1"/>
</dbReference>